<organism evidence="1 2">
    <name type="scientific">Dreissena polymorpha</name>
    <name type="common">Zebra mussel</name>
    <name type="synonym">Mytilus polymorpha</name>
    <dbReference type="NCBI Taxonomy" id="45954"/>
    <lineage>
        <taxon>Eukaryota</taxon>
        <taxon>Metazoa</taxon>
        <taxon>Spiralia</taxon>
        <taxon>Lophotrochozoa</taxon>
        <taxon>Mollusca</taxon>
        <taxon>Bivalvia</taxon>
        <taxon>Autobranchia</taxon>
        <taxon>Heteroconchia</taxon>
        <taxon>Euheterodonta</taxon>
        <taxon>Imparidentia</taxon>
        <taxon>Neoheterodontei</taxon>
        <taxon>Myida</taxon>
        <taxon>Dreissenoidea</taxon>
        <taxon>Dreissenidae</taxon>
        <taxon>Dreissena</taxon>
    </lineage>
</organism>
<evidence type="ECO:0000313" key="1">
    <source>
        <dbReference type="EMBL" id="KAH3838368.1"/>
    </source>
</evidence>
<name>A0A9D4KF46_DREPO</name>
<proteinExistence type="predicted"/>
<dbReference type="Proteomes" id="UP000828390">
    <property type="component" value="Unassembled WGS sequence"/>
</dbReference>
<dbReference type="EMBL" id="JAIWYP010000004">
    <property type="protein sequence ID" value="KAH3838368.1"/>
    <property type="molecule type" value="Genomic_DNA"/>
</dbReference>
<reference evidence="1" key="1">
    <citation type="journal article" date="2019" name="bioRxiv">
        <title>The Genome of the Zebra Mussel, Dreissena polymorpha: A Resource for Invasive Species Research.</title>
        <authorList>
            <person name="McCartney M.A."/>
            <person name="Auch B."/>
            <person name="Kono T."/>
            <person name="Mallez S."/>
            <person name="Zhang Y."/>
            <person name="Obille A."/>
            <person name="Becker A."/>
            <person name="Abrahante J.E."/>
            <person name="Garbe J."/>
            <person name="Badalamenti J.P."/>
            <person name="Herman A."/>
            <person name="Mangelson H."/>
            <person name="Liachko I."/>
            <person name="Sullivan S."/>
            <person name="Sone E.D."/>
            <person name="Koren S."/>
            <person name="Silverstein K.A.T."/>
            <person name="Beckman K.B."/>
            <person name="Gohl D.M."/>
        </authorList>
    </citation>
    <scope>NUCLEOTIDE SEQUENCE</scope>
    <source>
        <strain evidence="1">Duluth1</strain>
        <tissue evidence="1">Whole animal</tissue>
    </source>
</reference>
<keyword evidence="2" id="KW-1185">Reference proteome</keyword>
<accession>A0A9D4KF46</accession>
<protein>
    <submittedName>
        <fullName evidence="1">Uncharacterized protein</fullName>
    </submittedName>
</protein>
<sequence>MSSLGTGIYKNTYRGEFTWEQGSTRILSAKTSLGLGSKKQHTKILRLGLKTGIYTITQHNDFYWTLNLKSRNKKTS</sequence>
<evidence type="ECO:0000313" key="2">
    <source>
        <dbReference type="Proteomes" id="UP000828390"/>
    </source>
</evidence>
<comment type="caution">
    <text evidence="1">The sequence shown here is derived from an EMBL/GenBank/DDBJ whole genome shotgun (WGS) entry which is preliminary data.</text>
</comment>
<reference evidence="1" key="2">
    <citation type="submission" date="2020-11" db="EMBL/GenBank/DDBJ databases">
        <authorList>
            <person name="McCartney M.A."/>
            <person name="Auch B."/>
            <person name="Kono T."/>
            <person name="Mallez S."/>
            <person name="Becker A."/>
            <person name="Gohl D.M."/>
            <person name="Silverstein K.A.T."/>
            <person name="Koren S."/>
            <person name="Bechman K.B."/>
            <person name="Herman A."/>
            <person name="Abrahante J.E."/>
            <person name="Garbe J."/>
        </authorList>
    </citation>
    <scope>NUCLEOTIDE SEQUENCE</scope>
    <source>
        <strain evidence="1">Duluth1</strain>
        <tissue evidence="1">Whole animal</tissue>
    </source>
</reference>
<gene>
    <name evidence="1" type="ORF">DPMN_111777</name>
</gene>
<dbReference type="AlphaFoldDB" id="A0A9D4KF46"/>